<dbReference type="GO" id="GO:0003676">
    <property type="term" value="F:nucleic acid binding"/>
    <property type="evidence" value="ECO:0007669"/>
    <property type="project" value="InterPro"/>
</dbReference>
<organism evidence="2 3">
    <name type="scientific">Candidatus Competibacter denitrificans Run_A_D11</name>
    <dbReference type="NCBI Taxonomy" id="1400863"/>
    <lineage>
        <taxon>Bacteria</taxon>
        <taxon>Pseudomonadati</taxon>
        <taxon>Pseudomonadota</taxon>
        <taxon>Gammaproteobacteria</taxon>
        <taxon>Candidatus Competibacteraceae</taxon>
        <taxon>Candidatus Competibacter</taxon>
    </lineage>
</organism>
<protein>
    <recommendedName>
        <fullName evidence="1">Tc1-like transposase DDE domain-containing protein</fullName>
    </recommendedName>
</protein>
<dbReference type="PANTHER" id="PTHR46564">
    <property type="entry name" value="TRANSPOSASE"/>
    <property type="match status" value="1"/>
</dbReference>
<proteinExistence type="predicted"/>
<sequence length="95" mass="10743">MTDSRRERISFIAALHQRQMIAPMVFTGHCNRSVFTAWLERFLLPLLQPGQTVIFDNARFHQAPTLATTLANAGCALRYLARTPQTSTRLSIIGR</sequence>
<reference evidence="2" key="2">
    <citation type="submission" date="2014-03" db="EMBL/GenBank/DDBJ databases">
        <title>Candidatus Competibacter-lineage genomes retrieved from metagenomes reveal functional metabolic diversity.</title>
        <authorList>
            <person name="McIlroy S.J."/>
            <person name="Albertsen M."/>
            <person name="Andresen E.K."/>
            <person name="Saunders A.M."/>
            <person name="Kristiansen R."/>
            <person name="Stokholm-Bjerregaard M."/>
            <person name="Nielsen K.L."/>
            <person name="Nielsen P.H."/>
        </authorList>
    </citation>
    <scope>NUCLEOTIDE SEQUENCE</scope>
    <source>
        <strain evidence="2">Run_A_D11</strain>
    </source>
</reference>
<dbReference type="AlphaFoldDB" id="W6M133"/>
<dbReference type="Pfam" id="PF13358">
    <property type="entry name" value="DDE_3"/>
    <property type="match status" value="1"/>
</dbReference>
<accession>W6M133</accession>
<gene>
    <name evidence="2" type="ORF">BN873_1060012</name>
</gene>
<evidence type="ECO:0000259" key="1">
    <source>
        <dbReference type="Pfam" id="PF13358"/>
    </source>
</evidence>
<dbReference type="EMBL" id="CBTJ020000009">
    <property type="protein sequence ID" value="CDI01117.1"/>
    <property type="molecule type" value="Genomic_DNA"/>
</dbReference>
<name>W6M133_9GAMM</name>
<evidence type="ECO:0000313" key="2">
    <source>
        <dbReference type="EMBL" id="CDI01117.1"/>
    </source>
</evidence>
<comment type="caution">
    <text evidence="2">The sequence shown here is derived from an EMBL/GenBank/DDBJ whole genome shotgun (WGS) entry which is preliminary data.</text>
</comment>
<dbReference type="InterPro" id="IPR038717">
    <property type="entry name" value="Tc1-like_DDE_dom"/>
</dbReference>
<dbReference type="Gene3D" id="3.30.420.10">
    <property type="entry name" value="Ribonuclease H-like superfamily/Ribonuclease H"/>
    <property type="match status" value="1"/>
</dbReference>
<dbReference type="RefSeq" id="WP_171820399.1">
    <property type="nucleotide sequence ID" value="NZ_CBTJ020000009.1"/>
</dbReference>
<keyword evidence="3" id="KW-1185">Reference proteome</keyword>
<dbReference type="InterPro" id="IPR036397">
    <property type="entry name" value="RNaseH_sf"/>
</dbReference>
<reference evidence="2" key="1">
    <citation type="submission" date="2013-07" db="EMBL/GenBank/DDBJ databases">
        <authorList>
            <person name="McIlroy S."/>
        </authorList>
    </citation>
    <scope>NUCLEOTIDE SEQUENCE [LARGE SCALE GENOMIC DNA]</scope>
    <source>
        <strain evidence="2">Run_A_D11</strain>
    </source>
</reference>
<dbReference type="STRING" id="1400863.BN873_1060012"/>
<evidence type="ECO:0000313" key="3">
    <source>
        <dbReference type="Proteomes" id="UP000035760"/>
    </source>
</evidence>
<dbReference type="Proteomes" id="UP000035760">
    <property type="component" value="Unassembled WGS sequence"/>
</dbReference>
<feature type="domain" description="Tc1-like transposase DDE" evidence="1">
    <location>
        <begin position="4"/>
        <end position="93"/>
    </location>
</feature>
<dbReference type="PANTHER" id="PTHR46564:SF1">
    <property type="entry name" value="TRANSPOSASE"/>
    <property type="match status" value="1"/>
</dbReference>